<sequence>MQEVEEQKDKKKKKKKFSLEDMQETLKKRTERDEPQTVPNVIRSKDLEPSKPEFNTERLKPDSSSGLDSEHDEAMKKRKPDNNPAETNTELTIKTTLSLHNSLEPECTEVKGQTRVEHFLPSQLLGSSLTLVSASRCDDAASQQNISSATSTETHDDITAAKTSVLLVAVKKRTNEMKDKLDMMSSKEVEIVEEEINKSGGCDPFSEICPHKTGEEAGEGQDDDHIDRKDKQDHKEDPEIPVRLFSCVDQSDPILLKVLPKCFLLLTETPFTLKLHSLNGALISHHYGLCVRGEPVHLGYLDLLEDQAKRVHQEQTEKQVNPDHEGKTENKGDVGLTGLMGYPGRTGPRGVKGLSGVKGHPGQIGNEGSIGDPGPPGPPGLEGGAGDQGKQGSDGPKVRELIQRSLKEEEVQSFLSKTLNNFIIRENKVLMVQLELQAREVISCNMGLQGRTGYPGGPGPKGLKGLSGALGANGELGSSGRRGFQGKPGAPGPQGPVGNNGDPGSPGVAGKPGIPGVMGVRGNEGPKGKPGRPGKDGPAGAFGPQGDKGDKGAAGIIGSGGSPGFKGPAGEKGGPGFAGATGFKGVRGKRGNRGPAGIKGMTGPEGRSGSRGRLGLVGKYGPGGKTGPNGAKGDKGDLGLTGEVGLPGNKGSKGIVGKPGGQGLTGKRGFPGNPGNPGLSGTDGLLGVQGNEGDPGVSGQKTVRVTGSTARRLTAADLQVLPDSGGDVGSFSAVEWKNSSEVQIRFSETGVKMNLLPIRDLFLSADEEQQELSFTAEIGPVCFL</sequence>
<dbReference type="InterPro" id="IPR050149">
    <property type="entry name" value="Collagen_superfamily"/>
</dbReference>
<accession>A0A556VXE1</accession>
<protein>
    <submittedName>
        <fullName evidence="2">Collagen alpha-4(VI) chain</fullName>
    </submittedName>
</protein>
<keyword evidence="2" id="KW-0176">Collagen</keyword>
<dbReference type="GO" id="GO:0031012">
    <property type="term" value="C:extracellular matrix"/>
    <property type="evidence" value="ECO:0007669"/>
    <property type="project" value="TreeGrafter"/>
</dbReference>
<keyword evidence="3" id="KW-1185">Reference proteome</keyword>
<evidence type="ECO:0000256" key="1">
    <source>
        <dbReference type="SAM" id="MobiDB-lite"/>
    </source>
</evidence>
<dbReference type="GO" id="GO:0030020">
    <property type="term" value="F:extracellular matrix structural constituent conferring tensile strength"/>
    <property type="evidence" value="ECO:0007669"/>
    <property type="project" value="TreeGrafter"/>
</dbReference>
<feature type="region of interest" description="Disordered" evidence="1">
    <location>
        <begin position="450"/>
        <end position="682"/>
    </location>
</feature>
<evidence type="ECO:0000313" key="2">
    <source>
        <dbReference type="EMBL" id="TUW16219.1"/>
    </source>
</evidence>
<organism evidence="2 3">
    <name type="scientific">Bagarius yarrelli</name>
    <name type="common">Goonch</name>
    <name type="synonym">Bagrus yarrelli</name>
    <dbReference type="NCBI Taxonomy" id="175774"/>
    <lineage>
        <taxon>Eukaryota</taxon>
        <taxon>Metazoa</taxon>
        <taxon>Chordata</taxon>
        <taxon>Craniata</taxon>
        <taxon>Vertebrata</taxon>
        <taxon>Euteleostomi</taxon>
        <taxon>Actinopterygii</taxon>
        <taxon>Neopterygii</taxon>
        <taxon>Teleostei</taxon>
        <taxon>Ostariophysi</taxon>
        <taxon>Siluriformes</taxon>
        <taxon>Sisoridae</taxon>
        <taxon>Sisorinae</taxon>
        <taxon>Bagarius</taxon>
    </lineage>
</organism>
<dbReference type="PANTHER" id="PTHR24023:SF1112">
    <property type="entry name" value="COL_CUTICLE_N DOMAIN-CONTAINING PROTEIN-RELATED"/>
    <property type="match status" value="1"/>
</dbReference>
<gene>
    <name evidence="2" type="ORF">Baya_17109</name>
</gene>
<dbReference type="OrthoDB" id="8939548at2759"/>
<feature type="compositionally biased region" description="Gly residues" evidence="1">
    <location>
        <begin position="555"/>
        <end position="564"/>
    </location>
</feature>
<dbReference type="PANTHER" id="PTHR24023">
    <property type="entry name" value="COLLAGEN ALPHA"/>
    <property type="match status" value="1"/>
</dbReference>
<dbReference type="AlphaFoldDB" id="A0A556VXE1"/>
<dbReference type="GO" id="GO:0030198">
    <property type="term" value="P:extracellular matrix organization"/>
    <property type="evidence" value="ECO:0007669"/>
    <property type="project" value="TreeGrafter"/>
</dbReference>
<feature type="compositionally biased region" description="Gly residues" evidence="1">
    <location>
        <begin position="657"/>
        <end position="666"/>
    </location>
</feature>
<dbReference type="EMBL" id="VCAZ01000455">
    <property type="protein sequence ID" value="TUW16219.1"/>
    <property type="molecule type" value="Genomic_DNA"/>
</dbReference>
<feature type="compositionally biased region" description="Low complexity" evidence="1">
    <location>
        <begin position="463"/>
        <end position="473"/>
    </location>
</feature>
<proteinExistence type="predicted"/>
<name>A0A556VXE1_BAGYA</name>
<feature type="compositionally biased region" description="Basic and acidic residues" evidence="1">
    <location>
        <begin position="223"/>
        <end position="237"/>
    </location>
</feature>
<dbReference type="Proteomes" id="UP000319801">
    <property type="component" value="Unassembled WGS sequence"/>
</dbReference>
<dbReference type="Pfam" id="PF01391">
    <property type="entry name" value="Collagen"/>
    <property type="match status" value="3"/>
</dbReference>
<comment type="caution">
    <text evidence="2">The sequence shown here is derived from an EMBL/GenBank/DDBJ whole genome shotgun (WGS) entry which is preliminary data.</text>
</comment>
<dbReference type="InterPro" id="IPR008160">
    <property type="entry name" value="Collagen"/>
</dbReference>
<evidence type="ECO:0000313" key="3">
    <source>
        <dbReference type="Proteomes" id="UP000319801"/>
    </source>
</evidence>
<feature type="compositionally biased region" description="Gly residues" evidence="1">
    <location>
        <begin position="570"/>
        <end position="579"/>
    </location>
</feature>
<feature type="compositionally biased region" description="Gly residues" evidence="1">
    <location>
        <begin position="618"/>
        <end position="627"/>
    </location>
</feature>
<feature type="compositionally biased region" description="Gly residues" evidence="1">
    <location>
        <begin position="453"/>
        <end position="462"/>
    </location>
</feature>
<feature type="compositionally biased region" description="Basic and acidic residues" evidence="1">
    <location>
        <begin position="312"/>
        <end position="332"/>
    </location>
</feature>
<feature type="region of interest" description="Disordered" evidence="1">
    <location>
        <begin position="312"/>
        <end position="396"/>
    </location>
</feature>
<dbReference type="GO" id="GO:0005615">
    <property type="term" value="C:extracellular space"/>
    <property type="evidence" value="ECO:0007669"/>
    <property type="project" value="TreeGrafter"/>
</dbReference>
<dbReference type="GO" id="GO:0005581">
    <property type="term" value="C:collagen trimer"/>
    <property type="evidence" value="ECO:0007669"/>
    <property type="project" value="UniProtKB-KW"/>
</dbReference>
<reference evidence="2 3" key="1">
    <citation type="journal article" date="2019" name="Genome Biol. Evol.">
        <title>Whole-Genome Sequencing of the Giant Devil Catfish, Bagarius yarrelli.</title>
        <authorList>
            <person name="Jiang W."/>
            <person name="Lv Y."/>
            <person name="Cheng L."/>
            <person name="Yang K."/>
            <person name="Chao B."/>
            <person name="Wang X."/>
            <person name="Li Y."/>
            <person name="Pan X."/>
            <person name="You X."/>
            <person name="Zhang Y."/>
            <person name="Yang J."/>
            <person name="Li J."/>
            <person name="Zhang X."/>
            <person name="Liu S."/>
            <person name="Sun C."/>
            <person name="Yang J."/>
            <person name="Shi Q."/>
        </authorList>
    </citation>
    <scope>NUCLEOTIDE SEQUENCE [LARGE SCALE GENOMIC DNA]</scope>
    <source>
        <strain evidence="2">JWS20170419001</strain>
        <tissue evidence="2">Muscle</tissue>
    </source>
</reference>
<feature type="region of interest" description="Disordered" evidence="1">
    <location>
        <begin position="1"/>
        <end position="90"/>
    </location>
</feature>
<feature type="region of interest" description="Disordered" evidence="1">
    <location>
        <begin position="207"/>
        <end position="237"/>
    </location>
</feature>
<feature type="compositionally biased region" description="Basic and acidic residues" evidence="1">
    <location>
        <begin position="43"/>
        <end position="61"/>
    </location>
</feature>
<feature type="compositionally biased region" description="Gly residues" evidence="1">
    <location>
        <begin position="380"/>
        <end position="389"/>
    </location>
</feature>
<feature type="compositionally biased region" description="Basic and acidic residues" evidence="1">
    <location>
        <begin position="24"/>
        <end position="35"/>
    </location>
</feature>